<proteinExistence type="predicted"/>
<protein>
    <submittedName>
        <fullName evidence="1">Uncharacterized protein</fullName>
    </submittedName>
</protein>
<sequence length="33" mass="3990">MTINKTLDILKSSIKRLITKFEFERGSHYEKDF</sequence>
<accession>A0A8S5RA96</accession>
<reference evidence="1" key="1">
    <citation type="journal article" date="2021" name="Proc. Natl. Acad. Sci. U.S.A.">
        <title>A Catalog of Tens of Thousands of Viruses from Human Metagenomes Reveals Hidden Associations with Chronic Diseases.</title>
        <authorList>
            <person name="Tisza M.J."/>
            <person name="Buck C.B."/>
        </authorList>
    </citation>
    <scope>NUCLEOTIDE SEQUENCE</scope>
    <source>
        <strain evidence="1">Ctvxh7</strain>
    </source>
</reference>
<name>A0A8S5RA96_9CAUD</name>
<dbReference type="EMBL" id="BK015847">
    <property type="protein sequence ID" value="DAE27993.1"/>
    <property type="molecule type" value="Genomic_DNA"/>
</dbReference>
<evidence type="ECO:0000313" key="1">
    <source>
        <dbReference type="EMBL" id="DAE27993.1"/>
    </source>
</evidence>
<organism evidence="1">
    <name type="scientific">Siphoviridae sp. ctvxh7</name>
    <dbReference type="NCBI Taxonomy" id="2827283"/>
    <lineage>
        <taxon>Viruses</taxon>
        <taxon>Duplodnaviria</taxon>
        <taxon>Heunggongvirae</taxon>
        <taxon>Uroviricota</taxon>
        <taxon>Caudoviricetes</taxon>
    </lineage>
</organism>